<dbReference type="RefSeq" id="WP_251740542.1">
    <property type="nucleotide sequence ID" value="NZ_JBHUOJ010000033.1"/>
</dbReference>
<protein>
    <submittedName>
        <fullName evidence="3">D-alanyl-D-alanine carboxypeptidase/D-alanyl-D-alanine-endopeptidase</fullName>
    </submittedName>
</protein>
<dbReference type="Gene3D" id="3.40.710.10">
    <property type="entry name" value="DD-peptidase/beta-lactamase superfamily"/>
    <property type="match status" value="2"/>
</dbReference>
<dbReference type="PRINTS" id="PR00922">
    <property type="entry name" value="DADACBPTASE3"/>
</dbReference>
<sequence>MRKFLFILISLILSSCSVTKRLKKDLNASFENTAAFQKGFSGLAIYDLETKKMLYEHNSGKYFTPASNTKLFTFYTGLKLLGDSIPAFHYTIKNDTLYIKPTGDPSFLNPDLPSSGAYKFLKKNGNSVVYLKPEYQDKRLGPGWSWDDFDSYYSAEKFPFPMYGNLAIFNFGAGQTSPSVKPKIFQDSVFTDLKTSDNKYIQRDLEKNEFRFQKMKRDDDFSQYIPIRFSDKILKDLLEDTLHKNVFIRNEKSFAEELKNTFYSISSDSVYKQMLQVSDNFIAEQILLMASEKISDSLKTEIAINYMKENYLKDLPDEAFWRDGSGLSRYNLFTPSSIVKLLEKISQEIPQEKLLDFLPTGGQSGTIKNYYKANEPYVFAKTGSLSNNHSLSGFLKTKSGKYLIFSFMNSNFTVPSAEIKAGMEKILLEVRDHYGN</sequence>
<evidence type="ECO:0000256" key="1">
    <source>
        <dbReference type="ARBA" id="ARBA00006096"/>
    </source>
</evidence>
<comment type="caution">
    <text evidence="3">The sequence shown here is derived from an EMBL/GenBank/DDBJ whole genome shotgun (WGS) entry which is preliminary data.</text>
</comment>
<accession>A0ABW5X8E0</accession>
<dbReference type="GO" id="GO:0004180">
    <property type="term" value="F:carboxypeptidase activity"/>
    <property type="evidence" value="ECO:0007669"/>
    <property type="project" value="UniProtKB-KW"/>
</dbReference>
<comment type="similarity">
    <text evidence="1">Belongs to the peptidase S13 family.</text>
</comment>
<organism evidence="3 4">
    <name type="scientific">Christiangramia antarctica</name>
    <dbReference type="NCBI Taxonomy" id="2058158"/>
    <lineage>
        <taxon>Bacteria</taxon>
        <taxon>Pseudomonadati</taxon>
        <taxon>Bacteroidota</taxon>
        <taxon>Flavobacteriia</taxon>
        <taxon>Flavobacteriales</taxon>
        <taxon>Flavobacteriaceae</taxon>
        <taxon>Christiangramia</taxon>
    </lineage>
</organism>
<dbReference type="PANTHER" id="PTHR30023:SF0">
    <property type="entry name" value="PENICILLIN-SENSITIVE CARBOXYPEPTIDASE A"/>
    <property type="match status" value="1"/>
</dbReference>
<gene>
    <name evidence="3" type="ORF">ACFSYS_15030</name>
</gene>
<proteinExistence type="inferred from homology"/>
<evidence type="ECO:0000313" key="4">
    <source>
        <dbReference type="Proteomes" id="UP001597438"/>
    </source>
</evidence>
<dbReference type="EMBL" id="JBHUOJ010000033">
    <property type="protein sequence ID" value="MFD2834604.1"/>
    <property type="molecule type" value="Genomic_DNA"/>
</dbReference>
<keyword evidence="2" id="KW-0378">Hydrolase</keyword>
<evidence type="ECO:0000256" key="2">
    <source>
        <dbReference type="ARBA" id="ARBA00022801"/>
    </source>
</evidence>
<dbReference type="InterPro" id="IPR012338">
    <property type="entry name" value="Beta-lactam/transpept-like"/>
</dbReference>
<dbReference type="PANTHER" id="PTHR30023">
    <property type="entry name" value="D-ALANYL-D-ALANINE CARBOXYPEPTIDASE"/>
    <property type="match status" value="1"/>
</dbReference>
<dbReference type="Pfam" id="PF02113">
    <property type="entry name" value="Peptidase_S13"/>
    <property type="match status" value="1"/>
</dbReference>
<keyword evidence="4" id="KW-1185">Reference proteome</keyword>
<evidence type="ECO:0000313" key="3">
    <source>
        <dbReference type="EMBL" id="MFD2834604.1"/>
    </source>
</evidence>
<reference evidence="4" key="1">
    <citation type="journal article" date="2019" name="Int. J. Syst. Evol. Microbiol.">
        <title>The Global Catalogue of Microorganisms (GCM) 10K type strain sequencing project: providing services to taxonomists for standard genome sequencing and annotation.</title>
        <authorList>
            <consortium name="The Broad Institute Genomics Platform"/>
            <consortium name="The Broad Institute Genome Sequencing Center for Infectious Disease"/>
            <person name="Wu L."/>
            <person name="Ma J."/>
        </authorList>
    </citation>
    <scope>NUCLEOTIDE SEQUENCE [LARGE SCALE GENOMIC DNA]</scope>
    <source>
        <strain evidence="4">KCTC 52925</strain>
    </source>
</reference>
<keyword evidence="3" id="KW-0121">Carboxypeptidase</keyword>
<dbReference type="Proteomes" id="UP001597438">
    <property type="component" value="Unassembled WGS sequence"/>
</dbReference>
<dbReference type="PROSITE" id="PS51257">
    <property type="entry name" value="PROKAR_LIPOPROTEIN"/>
    <property type="match status" value="1"/>
</dbReference>
<dbReference type="InterPro" id="IPR000667">
    <property type="entry name" value="Peptidase_S13"/>
</dbReference>
<name>A0ABW5X8E0_9FLAO</name>
<dbReference type="SUPFAM" id="SSF56601">
    <property type="entry name" value="beta-lactamase/transpeptidase-like"/>
    <property type="match status" value="1"/>
</dbReference>
<keyword evidence="3" id="KW-0645">Protease</keyword>